<protein>
    <submittedName>
        <fullName evidence="2">Alkaline phosphatase family protein</fullName>
    </submittedName>
</protein>
<dbReference type="SUPFAM" id="SSF53649">
    <property type="entry name" value="Alkaline phosphatase-like"/>
    <property type="match status" value="1"/>
</dbReference>
<accession>A0ABS6XF38</accession>
<dbReference type="Proteomes" id="UP000774935">
    <property type="component" value="Unassembled WGS sequence"/>
</dbReference>
<proteinExistence type="predicted"/>
<keyword evidence="3" id="KW-1185">Reference proteome</keyword>
<gene>
    <name evidence="2" type="ORF">KYK27_11805</name>
</gene>
<dbReference type="RefSeq" id="WP_199110258.1">
    <property type="nucleotide sequence ID" value="NZ_JAHWXQ010000003.1"/>
</dbReference>
<dbReference type="Gene3D" id="3.40.720.10">
    <property type="entry name" value="Alkaline Phosphatase, subunit A"/>
    <property type="match status" value="1"/>
</dbReference>
<name>A0ABS6XF38_9BACT</name>
<sequence length="359" mass="41805">MKRQWIILCLLFSWYASDAQELKTENVILITFDGLRWQEVFSGADKKLLRSEKYCASPDEVAAQFWHRDPAVRRKRLMPFFWSTLATEGQLIGNRRLGNKMSLTTKYWISYSGYNEMLSGYPDPDVQHNRKVNNRNVTILEWANRQPLYSGKVAVVGSWDMFPYIINTERSGIYVNAGNVPATGSNLTVKEHLLNAQLAQMQLRWPAVRQDTLTFQYAMEYLKREHPRVLHLAFGGTDEYAHKGKYDAYLRIIYQSDAMIQELWEWLQSQEQYRNKTTLIIATDHGRGHLDRRSWKKHGRIWYPGSNHVWVAVIGPDTPPVGEVKVKARHYQYQIAGTIAYFLGLRFSPHQSPQSLSSW</sequence>
<evidence type="ECO:0000259" key="1">
    <source>
        <dbReference type="Pfam" id="PF01676"/>
    </source>
</evidence>
<dbReference type="Pfam" id="PF01676">
    <property type="entry name" value="Metalloenzyme"/>
    <property type="match status" value="1"/>
</dbReference>
<organism evidence="2 3">
    <name type="scientific">Pontibacter populi</name>
    <dbReference type="NCBI Taxonomy" id="890055"/>
    <lineage>
        <taxon>Bacteria</taxon>
        <taxon>Pseudomonadati</taxon>
        <taxon>Bacteroidota</taxon>
        <taxon>Cytophagia</taxon>
        <taxon>Cytophagales</taxon>
        <taxon>Hymenobacteraceae</taxon>
        <taxon>Pontibacter</taxon>
    </lineage>
</organism>
<evidence type="ECO:0000313" key="3">
    <source>
        <dbReference type="Proteomes" id="UP000774935"/>
    </source>
</evidence>
<comment type="caution">
    <text evidence="2">The sequence shown here is derived from an EMBL/GenBank/DDBJ whole genome shotgun (WGS) entry which is preliminary data.</text>
</comment>
<evidence type="ECO:0000313" key="2">
    <source>
        <dbReference type="EMBL" id="MBW3365736.1"/>
    </source>
</evidence>
<dbReference type="InterPro" id="IPR006124">
    <property type="entry name" value="Metalloenzyme"/>
</dbReference>
<reference evidence="2 3" key="1">
    <citation type="submission" date="2021-07" db="EMBL/GenBank/DDBJ databases">
        <authorList>
            <person name="Kim M.K."/>
        </authorList>
    </citation>
    <scope>NUCLEOTIDE SEQUENCE [LARGE SCALE GENOMIC DNA]</scope>
    <source>
        <strain evidence="2 3">HLY7-15</strain>
    </source>
</reference>
<dbReference type="EMBL" id="JAHWXQ010000003">
    <property type="protein sequence ID" value="MBW3365736.1"/>
    <property type="molecule type" value="Genomic_DNA"/>
</dbReference>
<dbReference type="InterPro" id="IPR017850">
    <property type="entry name" value="Alkaline_phosphatase_core_sf"/>
</dbReference>
<feature type="domain" description="Metalloenzyme" evidence="1">
    <location>
        <begin position="215"/>
        <end position="287"/>
    </location>
</feature>